<dbReference type="EMBL" id="JAUSVO010000004">
    <property type="protein sequence ID" value="MDQ0438836.1"/>
    <property type="molecule type" value="Genomic_DNA"/>
</dbReference>
<evidence type="ECO:0000313" key="2">
    <source>
        <dbReference type="Proteomes" id="UP001241603"/>
    </source>
</evidence>
<evidence type="ECO:0000313" key="1">
    <source>
        <dbReference type="EMBL" id="MDQ0438836.1"/>
    </source>
</evidence>
<gene>
    <name evidence="1" type="ORF">QO014_003231</name>
</gene>
<protein>
    <recommendedName>
        <fullName evidence="3">DUF2478 domain-containing protein</fullName>
    </recommendedName>
</protein>
<dbReference type="Pfam" id="PF10649">
    <property type="entry name" value="DUF2478"/>
    <property type="match status" value="1"/>
</dbReference>
<dbReference type="Proteomes" id="UP001241603">
    <property type="component" value="Unassembled WGS sequence"/>
</dbReference>
<dbReference type="RefSeq" id="WP_266349716.1">
    <property type="nucleotide sequence ID" value="NZ_JAPKNG010000004.1"/>
</dbReference>
<sequence>MMADVAHRPITAIVYADGAAFEALLEETVRNLAARGLRLAGLVQQSIARPDRRKCDMALRDLATGRLHPISEHRGEAARGCTLDVDLLLRACTAAEPGLAAGTTLVVLSKFGKVECEGGGVRGLIEAALERSIPVMIGVPAINLRPFKAYAGEFARLVPVEDFHPGLFDEALAPGVC</sequence>
<keyword evidence="2" id="KW-1185">Reference proteome</keyword>
<evidence type="ECO:0008006" key="3">
    <source>
        <dbReference type="Google" id="ProtNLM"/>
    </source>
</evidence>
<reference evidence="1 2" key="1">
    <citation type="submission" date="2023-07" db="EMBL/GenBank/DDBJ databases">
        <title>Genomic Encyclopedia of Type Strains, Phase IV (KMG-IV): sequencing the most valuable type-strain genomes for metagenomic binning, comparative biology and taxonomic classification.</title>
        <authorList>
            <person name="Goeker M."/>
        </authorList>
    </citation>
    <scope>NUCLEOTIDE SEQUENCE [LARGE SCALE GENOMIC DNA]</scope>
    <source>
        <strain evidence="1 2">B6-8</strain>
    </source>
</reference>
<organism evidence="1 2">
    <name type="scientific">Kaistia dalseonensis</name>
    <dbReference type="NCBI Taxonomy" id="410840"/>
    <lineage>
        <taxon>Bacteria</taxon>
        <taxon>Pseudomonadati</taxon>
        <taxon>Pseudomonadota</taxon>
        <taxon>Alphaproteobacteria</taxon>
        <taxon>Hyphomicrobiales</taxon>
        <taxon>Kaistiaceae</taxon>
        <taxon>Kaistia</taxon>
    </lineage>
</organism>
<proteinExistence type="predicted"/>
<comment type="caution">
    <text evidence="1">The sequence shown here is derived from an EMBL/GenBank/DDBJ whole genome shotgun (WGS) entry which is preliminary data.</text>
</comment>
<name>A0ABU0HBG8_9HYPH</name>
<dbReference type="InterPro" id="IPR018912">
    <property type="entry name" value="DUF2478"/>
</dbReference>
<accession>A0ABU0HBG8</accession>